<dbReference type="Proteomes" id="UP000019442">
    <property type="component" value="Chromosome"/>
</dbReference>
<gene>
    <name evidence="2" type="ORF">M911_06505</name>
</gene>
<dbReference type="PATRIC" id="fig|1354791.3.peg.1761"/>
<proteinExistence type="predicted"/>
<dbReference type="NCBIfam" id="TIGR00341">
    <property type="entry name" value="TIGR00341 family protein"/>
    <property type="match status" value="1"/>
</dbReference>
<dbReference type="KEGG" id="hhc:M911_06505"/>
<keyword evidence="1" id="KW-0472">Membrane</keyword>
<evidence type="ECO:0000313" key="3">
    <source>
        <dbReference type="Proteomes" id="UP000019442"/>
    </source>
</evidence>
<feature type="transmembrane region" description="Helical" evidence="1">
    <location>
        <begin position="235"/>
        <end position="256"/>
    </location>
</feature>
<sequence length="334" mass="35260">MRVVEVIAPARLQTHLLEMARTHGAVDAWCGTLNDDGRVAVRMVVLEDERQALLDALQSLLIEEPSARIVITPIEATVPMPAPGENDPRPERPRSRKVSLEELYAGIAKGATLDRNYLMLIVLSTVAAAIGLAEDNTAVVIGSMVIAPLLGPVIAFAFATCLGERSLALRSLATTLAGLTVTVACAMLIGYLWPVSVGNQEVLARTEVNISYVILALAAGAAGVLALTSGVTSRLVGVMVAVALLPPAAVTGLLVGKGAFDLALGAGLMLAANVVCVVLAAQFVFLFQGVKPRRWIGVGQVERFTPWDWVLWSLGCLLLLTGLVLAILWRNGAF</sequence>
<feature type="transmembrane region" description="Helical" evidence="1">
    <location>
        <begin position="117"/>
        <end position="133"/>
    </location>
</feature>
<feature type="transmembrane region" description="Helical" evidence="1">
    <location>
        <begin position="262"/>
        <end position="288"/>
    </location>
</feature>
<dbReference type="InterPro" id="IPR005240">
    <property type="entry name" value="DUF389"/>
</dbReference>
<evidence type="ECO:0000313" key="2">
    <source>
        <dbReference type="EMBL" id="AHK78865.1"/>
    </source>
</evidence>
<keyword evidence="3" id="KW-1185">Reference proteome</keyword>
<dbReference type="EMBL" id="CP007268">
    <property type="protein sequence ID" value="AHK78865.1"/>
    <property type="molecule type" value="Genomic_DNA"/>
</dbReference>
<keyword evidence="1" id="KW-1133">Transmembrane helix</keyword>
<reference evidence="3" key="2">
    <citation type="submission" date="2014-02" db="EMBL/GenBank/DDBJ databases">
        <title>Draft Genome Sequence of extremely halophilic bacteria Halorhodospira halochloris.</title>
        <authorList>
            <person name="Singh K.S."/>
        </authorList>
    </citation>
    <scope>NUCLEOTIDE SEQUENCE [LARGE SCALE GENOMIC DNA]</scope>
    <source>
        <strain evidence="3">A</strain>
    </source>
</reference>
<dbReference type="PANTHER" id="PTHR20992">
    <property type="entry name" value="AT15442P-RELATED"/>
    <property type="match status" value="1"/>
</dbReference>
<feature type="transmembrane region" description="Helical" evidence="1">
    <location>
        <begin position="139"/>
        <end position="160"/>
    </location>
</feature>
<evidence type="ECO:0000256" key="1">
    <source>
        <dbReference type="SAM" id="Phobius"/>
    </source>
</evidence>
<reference evidence="2 3" key="1">
    <citation type="journal article" date="2014" name="J Genomics">
        <title>Draft Genome Sequence of the Extremely Halophilic Phototrophic Purple Sulfur Bacterium Halorhodospira halochloris.</title>
        <authorList>
            <person name="Singh K.S."/>
            <person name="Kirksey J."/>
            <person name="Hoff W.D."/>
            <person name="Deole R."/>
        </authorList>
    </citation>
    <scope>NUCLEOTIDE SEQUENCE [LARGE SCALE GENOMIC DNA]</scope>
    <source>
        <strain evidence="2 3">A</strain>
    </source>
</reference>
<feature type="transmembrane region" description="Helical" evidence="1">
    <location>
        <begin position="309"/>
        <end position="329"/>
    </location>
</feature>
<feature type="transmembrane region" description="Helical" evidence="1">
    <location>
        <begin position="172"/>
        <end position="193"/>
    </location>
</feature>
<dbReference type="Pfam" id="PF04087">
    <property type="entry name" value="DUF389"/>
    <property type="match status" value="1"/>
</dbReference>
<dbReference type="HOGENOM" id="CLU_050976_0_0_6"/>
<name>W8L4M2_9GAMM</name>
<accession>W8L4M2</accession>
<evidence type="ECO:0008006" key="4">
    <source>
        <dbReference type="Google" id="ProtNLM"/>
    </source>
</evidence>
<protein>
    <recommendedName>
        <fullName evidence="4">TIGR00341 family protein</fullName>
    </recommendedName>
</protein>
<organism evidence="2 3">
    <name type="scientific">Ectothiorhodospira haloalkaliphila</name>
    <dbReference type="NCBI Taxonomy" id="421628"/>
    <lineage>
        <taxon>Bacteria</taxon>
        <taxon>Pseudomonadati</taxon>
        <taxon>Pseudomonadota</taxon>
        <taxon>Gammaproteobacteria</taxon>
        <taxon>Chromatiales</taxon>
        <taxon>Ectothiorhodospiraceae</taxon>
        <taxon>Ectothiorhodospira</taxon>
    </lineage>
</organism>
<dbReference type="RefSeq" id="WP_025281272.1">
    <property type="nucleotide sequence ID" value="NZ_CP007268.1"/>
</dbReference>
<dbReference type="PANTHER" id="PTHR20992:SF9">
    <property type="entry name" value="AT15442P-RELATED"/>
    <property type="match status" value="1"/>
</dbReference>
<feature type="transmembrane region" description="Helical" evidence="1">
    <location>
        <begin position="209"/>
        <end position="228"/>
    </location>
</feature>
<dbReference type="OrthoDB" id="9790659at2"/>
<keyword evidence="1" id="KW-0812">Transmembrane</keyword>
<dbReference type="AlphaFoldDB" id="W8L4M2"/>